<name>A0A5K3EY09_MESCO</name>
<sequence length="180" mass="19444">MAGKNSQIPPDLEFTLEEISAELAKLGIRETSPTRLSAIKADLDQMIARDLALPTKADEDLSDHLQSDTTLTRSWSSTSLNSNHTVTNRTNHNTANGRRSFNPPRQAFVAASSPYGDVSSFTSDSSFQSLPPKDSGTEVTDDDDSILASGYGGTSDESVSSSSNSEYHHLAGDRRLPLIR</sequence>
<accession>A0A5K3EY09</accession>
<feature type="compositionally biased region" description="Low complexity" evidence="1">
    <location>
        <begin position="75"/>
        <end position="96"/>
    </location>
</feature>
<evidence type="ECO:0000313" key="2">
    <source>
        <dbReference type="WBParaSite" id="MCU_003410-RA"/>
    </source>
</evidence>
<feature type="compositionally biased region" description="Low complexity" evidence="1">
    <location>
        <begin position="155"/>
        <end position="165"/>
    </location>
</feature>
<protein>
    <submittedName>
        <fullName evidence="2">LEM domain-containing protein</fullName>
    </submittedName>
</protein>
<feature type="compositionally biased region" description="Basic and acidic residues" evidence="1">
    <location>
        <begin position="166"/>
        <end position="180"/>
    </location>
</feature>
<evidence type="ECO:0000256" key="1">
    <source>
        <dbReference type="SAM" id="MobiDB-lite"/>
    </source>
</evidence>
<organism evidence="2">
    <name type="scientific">Mesocestoides corti</name>
    <name type="common">Flatworm</name>
    <dbReference type="NCBI Taxonomy" id="53468"/>
    <lineage>
        <taxon>Eukaryota</taxon>
        <taxon>Metazoa</taxon>
        <taxon>Spiralia</taxon>
        <taxon>Lophotrochozoa</taxon>
        <taxon>Platyhelminthes</taxon>
        <taxon>Cestoda</taxon>
        <taxon>Eucestoda</taxon>
        <taxon>Cyclophyllidea</taxon>
        <taxon>Mesocestoididae</taxon>
        <taxon>Mesocestoides</taxon>
    </lineage>
</organism>
<feature type="region of interest" description="Disordered" evidence="1">
    <location>
        <begin position="120"/>
        <end position="180"/>
    </location>
</feature>
<dbReference type="WBParaSite" id="MCU_003410-RA">
    <property type="protein sequence ID" value="MCU_003410-RA"/>
    <property type="gene ID" value="MCU_003410"/>
</dbReference>
<reference evidence="2" key="1">
    <citation type="submission" date="2019-11" db="UniProtKB">
        <authorList>
            <consortium name="WormBaseParasite"/>
        </authorList>
    </citation>
    <scope>IDENTIFICATION</scope>
</reference>
<feature type="compositionally biased region" description="Low complexity" evidence="1">
    <location>
        <begin position="120"/>
        <end position="129"/>
    </location>
</feature>
<dbReference type="AlphaFoldDB" id="A0A5K3EY09"/>
<proteinExistence type="predicted"/>
<feature type="region of interest" description="Disordered" evidence="1">
    <location>
        <begin position="75"/>
        <end position="103"/>
    </location>
</feature>